<gene>
    <name evidence="5" type="primary">mdcB</name>
    <name evidence="6" type="ORF">A4W93_17565</name>
</gene>
<organism evidence="6 7">
    <name type="scientific">Piscinibacter gummiphilus</name>
    <dbReference type="NCBI Taxonomy" id="946333"/>
    <lineage>
        <taxon>Bacteria</taxon>
        <taxon>Pseudomonadati</taxon>
        <taxon>Pseudomonadota</taxon>
        <taxon>Betaproteobacteria</taxon>
        <taxon>Burkholderiales</taxon>
        <taxon>Sphaerotilaceae</taxon>
        <taxon>Piscinibacter</taxon>
    </lineage>
</organism>
<keyword evidence="7" id="KW-1185">Reference proteome</keyword>
<comment type="similarity">
    <text evidence="5">Belongs to the CitG/MdcB family.</text>
</comment>
<keyword evidence="4 5" id="KW-0067">ATP-binding</keyword>
<dbReference type="GO" id="GO:0051191">
    <property type="term" value="P:prosthetic group biosynthetic process"/>
    <property type="evidence" value="ECO:0007669"/>
    <property type="project" value="TreeGrafter"/>
</dbReference>
<dbReference type="GO" id="GO:0005524">
    <property type="term" value="F:ATP binding"/>
    <property type="evidence" value="ECO:0007669"/>
    <property type="project" value="UniProtKB-KW"/>
</dbReference>
<dbReference type="NCBIfam" id="TIGR03132">
    <property type="entry name" value="malonate_mdcB"/>
    <property type="match status" value="1"/>
</dbReference>
<dbReference type="HAMAP" id="MF_01883">
    <property type="entry name" value="MdcB"/>
    <property type="match status" value="1"/>
</dbReference>
<comment type="catalytic activity">
    <reaction evidence="1 5">
        <text>3'-dephospho-CoA + ATP = 2'-(5''-triphospho-alpha-D-ribosyl)-3'-dephospho-CoA + adenine</text>
        <dbReference type="Rhea" id="RHEA:15117"/>
        <dbReference type="ChEBI" id="CHEBI:16708"/>
        <dbReference type="ChEBI" id="CHEBI:30616"/>
        <dbReference type="ChEBI" id="CHEBI:57328"/>
        <dbReference type="ChEBI" id="CHEBI:61378"/>
        <dbReference type="EC" id="2.4.2.52"/>
    </reaction>
</comment>
<evidence type="ECO:0000313" key="7">
    <source>
        <dbReference type="Proteomes" id="UP000193427"/>
    </source>
</evidence>
<reference evidence="6 7" key="1">
    <citation type="submission" date="2016-04" db="EMBL/GenBank/DDBJ databases">
        <title>Complete genome sequence of natural rubber-degrading, novel Gram-negative bacterium, Rhizobacter gummiphilus strain NS21.</title>
        <authorList>
            <person name="Tabata M."/>
            <person name="Kasai D."/>
            <person name="Fukuda M."/>
        </authorList>
    </citation>
    <scope>NUCLEOTIDE SEQUENCE [LARGE SCALE GENOMIC DNA]</scope>
    <source>
        <strain evidence="6 7">NS21</strain>
    </source>
</reference>
<proteinExistence type="inferred from homology"/>
<evidence type="ECO:0000256" key="1">
    <source>
        <dbReference type="ARBA" id="ARBA00001210"/>
    </source>
</evidence>
<sequence>MIAASASAQPHHGRARSIGHAATAALHDELALEPKPGLVSFANAGSHTDMDAGTFMRSLFALRHYFPQIAAAGAAGARFPVLEVLGVAAERRMLRATGGINTHRGAIFLLGLLCAGLGRVTAQGGALSAHRVREAIAEDWGGALHARLSRGGDSNGQRAARRHGLRSAGDEAAAGFPVLFDTALPALRTPGLTGPAARLQALFHTMAVLDDTTVAHRGGLEGLRYVQRAARGFLDAGGAARPDGTGHARAIHEAFVARRLSPGGAADVLAAACLLDRTCERP</sequence>
<dbReference type="GO" id="GO:0046917">
    <property type="term" value="F:triphosphoribosyl-dephospho-CoA synthase activity"/>
    <property type="evidence" value="ECO:0007669"/>
    <property type="project" value="UniProtKB-UniRule"/>
</dbReference>
<dbReference type="Proteomes" id="UP000193427">
    <property type="component" value="Chromosome"/>
</dbReference>
<keyword evidence="2 5" id="KW-0808">Transferase</keyword>
<evidence type="ECO:0000256" key="3">
    <source>
        <dbReference type="ARBA" id="ARBA00022741"/>
    </source>
</evidence>
<dbReference type="RefSeq" id="WP_085751850.1">
    <property type="nucleotide sequence ID" value="NZ_BSPR01000019.1"/>
</dbReference>
<dbReference type="PANTHER" id="PTHR30201:SF2">
    <property type="entry name" value="2-(5''-TRIPHOSPHORIBOSYL)-3'-DEPHOSPHOCOENZYME-A SYNTHASE"/>
    <property type="match status" value="1"/>
</dbReference>
<dbReference type="InterPro" id="IPR017555">
    <property type="entry name" value="TriPribosyl-deP-CoA_syn"/>
</dbReference>
<comment type="function">
    <text evidence="5">Involved in the formation of 2-(5''-phosphoribosyl)-3'-dephosphocoenzyme-A, the prosthetic group of the acyl-carrier protein of the malonate decarboxylase.</text>
</comment>
<dbReference type="EC" id="2.4.2.52" evidence="5"/>
<dbReference type="Gene3D" id="1.10.4200.10">
    <property type="entry name" value="Triphosphoribosyl-dephospho-CoA protein"/>
    <property type="match status" value="2"/>
</dbReference>
<protein>
    <recommendedName>
        <fullName evidence="5">Probable 2-(5''-triphosphoribosyl)-3'-dephosphocoenzyme-A synthase</fullName>
        <shortName evidence="5">2-(5''-triphosphoribosyl)-3'-dephospho-CoA synthase</shortName>
        <ecNumber evidence="5">2.4.2.52</ecNumber>
    </recommendedName>
</protein>
<dbReference type="AlphaFoldDB" id="A0A1W6LBB7"/>
<evidence type="ECO:0000313" key="6">
    <source>
        <dbReference type="EMBL" id="ARN21559.1"/>
    </source>
</evidence>
<dbReference type="KEGG" id="rgu:A4W93_17565"/>
<accession>A0A1W6LBB7</accession>
<dbReference type="InterPro" id="IPR002736">
    <property type="entry name" value="CitG"/>
</dbReference>
<dbReference type="OrthoDB" id="114886at2"/>
<dbReference type="STRING" id="946333.A4W93_17565"/>
<dbReference type="PANTHER" id="PTHR30201">
    <property type="entry name" value="TRIPHOSPHORIBOSYL-DEPHOSPHO-COA SYNTHASE"/>
    <property type="match status" value="1"/>
</dbReference>
<keyword evidence="3 5" id="KW-0547">Nucleotide-binding</keyword>
<dbReference type="Pfam" id="PF01874">
    <property type="entry name" value="CitG"/>
    <property type="match status" value="1"/>
</dbReference>
<evidence type="ECO:0000256" key="2">
    <source>
        <dbReference type="ARBA" id="ARBA00022679"/>
    </source>
</evidence>
<dbReference type="EMBL" id="CP015118">
    <property type="protein sequence ID" value="ARN21559.1"/>
    <property type="molecule type" value="Genomic_DNA"/>
</dbReference>
<evidence type="ECO:0000256" key="5">
    <source>
        <dbReference type="HAMAP-Rule" id="MF_01883"/>
    </source>
</evidence>
<evidence type="ECO:0000256" key="4">
    <source>
        <dbReference type="ARBA" id="ARBA00022840"/>
    </source>
</evidence>
<name>A0A1W6LBB7_9BURK</name>